<reference evidence="8 9" key="1">
    <citation type="submission" date="2015-12" db="EMBL/GenBank/DDBJ databases">
        <title>The genome of Folsomia candida.</title>
        <authorList>
            <person name="Faddeeva A."/>
            <person name="Derks M.F."/>
            <person name="Anvar Y."/>
            <person name="Smit S."/>
            <person name="Van Straalen N."/>
            <person name="Roelofs D."/>
        </authorList>
    </citation>
    <scope>NUCLEOTIDE SEQUENCE [LARGE SCALE GENOMIC DNA]</scope>
    <source>
        <strain evidence="8 9">VU population</strain>
        <tissue evidence="8">Whole body</tissue>
    </source>
</reference>
<dbReference type="EMBL" id="LNIX01000001">
    <property type="protein sequence ID" value="OXA62106.1"/>
    <property type="molecule type" value="Genomic_DNA"/>
</dbReference>
<comment type="caution">
    <text evidence="8">The sequence shown here is derived from an EMBL/GenBank/DDBJ whole genome shotgun (WGS) entry which is preliminary data.</text>
</comment>
<feature type="compositionally biased region" description="Polar residues" evidence="7">
    <location>
        <begin position="95"/>
        <end position="104"/>
    </location>
</feature>
<dbReference type="STRING" id="158441.A0A226EZK3"/>
<dbReference type="OrthoDB" id="10043826at2759"/>
<evidence type="ECO:0000256" key="6">
    <source>
        <dbReference type="SAM" id="Coils"/>
    </source>
</evidence>
<dbReference type="GO" id="GO:0008156">
    <property type="term" value="P:negative regulation of DNA replication"/>
    <property type="evidence" value="ECO:0007669"/>
    <property type="project" value="TreeGrafter"/>
</dbReference>
<comment type="subcellular location">
    <subcellularLocation>
        <location evidence="1">Nucleus</location>
    </subcellularLocation>
</comment>
<name>A0A226EZK3_FOLCA</name>
<evidence type="ECO:0000256" key="2">
    <source>
        <dbReference type="ARBA" id="ARBA00007979"/>
    </source>
</evidence>
<dbReference type="SUPFAM" id="SSF111469">
    <property type="entry name" value="Geminin coiled-coil domain"/>
    <property type="match status" value="1"/>
</dbReference>
<feature type="coiled-coil region" evidence="6">
    <location>
        <begin position="170"/>
        <end position="204"/>
    </location>
</feature>
<organism evidence="8 9">
    <name type="scientific">Folsomia candida</name>
    <name type="common">Springtail</name>
    <dbReference type="NCBI Taxonomy" id="158441"/>
    <lineage>
        <taxon>Eukaryota</taxon>
        <taxon>Metazoa</taxon>
        <taxon>Ecdysozoa</taxon>
        <taxon>Arthropoda</taxon>
        <taxon>Hexapoda</taxon>
        <taxon>Collembola</taxon>
        <taxon>Entomobryomorpha</taxon>
        <taxon>Isotomoidea</taxon>
        <taxon>Isotomidae</taxon>
        <taxon>Proisotominae</taxon>
        <taxon>Folsomia</taxon>
    </lineage>
</organism>
<feature type="region of interest" description="Disordered" evidence="7">
    <location>
        <begin position="1"/>
        <end position="157"/>
    </location>
</feature>
<dbReference type="InterPro" id="IPR022786">
    <property type="entry name" value="Geminin/Multicilin"/>
</dbReference>
<keyword evidence="3 6" id="KW-0175">Coiled coil</keyword>
<feature type="compositionally biased region" description="Low complexity" evidence="7">
    <location>
        <begin position="12"/>
        <end position="23"/>
    </location>
</feature>
<feature type="compositionally biased region" description="Basic and acidic residues" evidence="7">
    <location>
        <begin position="43"/>
        <end position="53"/>
    </location>
</feature>
<feature type="region of interest" description="Disordered" evidence="7">
    <location>
        <begin position="221"/>
        <end position="245"/>
    </location>
</feature>
<feature type="compositionally biased region" description="Polar residues" evidence="7">
    <location>
        <begin position="225"/>
        <end position="237"/>
    </location>
</feature>
<feature type="compositionally biased region" description="Low complexity" evidence="7">
    <location>
        <begin position="106"/>
        <end position="118"/>
    </location>
</feature>
<dbReference type="GO" id="GO:0005634">
    <property type="term" value="C:nucleus"/>
    <property type="evidence" value="ECO:0007669"/>
    <property type="project" value="UniProtKB-SubCell"/>
</dbReference>
<feature type="compositionally biased region" description="Low complexity" evidence="7">
    <location>
        <begin position="74"/>
        <end position="83"/>
    </location>
</feature>
<proteinExistence type="inferred from homology"/>
<keyword evidence="5" id="KW-0131">Cell cycle</keyword>
<dbReference type="AlphaFoldDB" id="A0A226EZK3"/>
<dbReference type="GO" id="GO:0045786">
    <property type="term" value="P:negative regulation of cell cycle"/>
    <property type="evidence" value="ECO:0007669"/>
    <property type="project" value="TreeGrafter"/>
</dbReference>
<comment type="similarity">
    <text evidence="2">Belongs to the geminin family.</text>
</comment>
<feature type="compositionally biased region" description="Basic and acidic residues" evidence="7">
    <location>
        <begin position="133"/>
        <end position="145"/>
    </location>
</feature>
<keyword evidence="9" id="KW-1185">Reference proteome</keyword>
<keyword evidence="4" id="KW-0539">Nucleus</keyword>
<gene>
    <name evidence="8" type="ORF">Fcan01_03462</name>
</gene>
<evidence type="ECO:0000256" key="4">
    <source>
        <dbReference type="ARBA" id="ARBA00023242"/>
    </source>
</evidence>
<evidence type="ECO:0000313" key="9">
    <source>
        <dbReference type="Proteomes" id="UP000198287"/>
    </source>
</evidence>
<evidence type="ECO:0000256" key="7">
    <source>
        <dbReference type="SAM" id="MobiDB-lite"/>
    </source>
</evidence>
<dbReference type="PANTHER" id="PTHR13372">
    <property type="entry name" value="GEMININ"/>
    <property type="match status" value="1"/>
</dbReference>
<dbReference type="PANTHER" id="PTHR13372:SF5">
    <property type="entry name" value="GEMININ"/>
    <property type="match status" value="1"/>
</dbReference>
<dbReference type="Proteomes" id="UP000198287">
    <property type="component" value="Unassembled WGS sequence"/>
</dbReference>
<evidence type="ECO:0000256" key="3">
    <source>
        <dbReference type="ARBA" id="ARBA00023054"/>
    </source>
</evidence>
<evidence type="ECO:0000256" key="5">
    <source>
        <dbReference type="ARBA" id="ARBA00023306"/>
    </source>
</evidence>
<evidence type="ECO:0000256" key="1">
    <source>
        <dbReference type="ARBA" id="ARBA00004123"/>
    </source>
</evidence>
<dbReference type="Gene3D" id="1.20.5.1180">
    <property type="entry name" value="Geminin coiled-coil domain"/>
    <property type="match status" value="1"/>
</dbReference>
<dbReference type="Pfam" id="PF07412">
    <property type="entry name" value="Geminin"/>
    <property type="match status" value="1"/>
</dbReference>
<evidence type="ECO:0000313" key="8">
    <source>
        <dbReference type="EMBL" id="OXA62106.1"/>
    </source>
</evidence>
<sequence length="245" mass="26707">MKENVHPTEVASSQQESTEGSSSNIASKRLPPRKSLIPVPSPPKKEKVVERKALTPIQPPRKNSISGKMLGRQSSATVVASSSPVKKLGGAATSRPKTPNSPLTKPTCTSTPISTPIPASGKHRSTVTIFTEKTVDKEVQTDHPDLQLITGDEPPPSYWKDLAETRRQALEEALTENQGLCQKVEELEKENEILEEMLKHAKDMVEMLSPIYEDDSGIAADESTRSVNQSEIETVTAAQEDDTDD</sequence>
<accession>A0A226EZK3</accession>
<protein>
    <submittedName>
        <fullName evidence="8">Geminin</fullName>
    </submittedName>
</protein>